<dbReference type="GO" id="GO:0015920">
    <property type="term" value="P:lipopolysaccharide transport"/>
    <property type="evidence" value="ECO:0007669"/>
    <property type="project" value="TreeGrafter"/>
</dbReference>
<dbReference type="AlphaFoldDB" id="A4CDE5"/>
<evidence type="ECO:0000256" key="6">
    <source>
        <dbReference type="HAMAP-Rule" id="MF_01186"/>
    </source>
</evidence>
<dbReference type="HOGENOM" id="CLU_103309_1_0_6"/>
<dbReference type="GO" id="GO:0001530">
    <property type="term" value="F:lipopolysaccharide binding"/>
    <property type="evidence" value="ECO:0007669"/>
    <property type="project" value="TreeGrafter"/>
</dbReference>
<keyword evidence="5 7" id="KW-0449">Lipoprotein</keyword>
<dbReference type="EMBL" id="AAOH01000006">
    <property type="protein sequence ID" value="EAR27588.1"/>
    <property type="molecule type" value="Genomic_DNA"/>
</dbReference>
<dbReference type="OrthoDB" id="5801564at2"/>
<dbReference type="STRING" id="87626.PTD2_16152"/>
<dbReference type="eggNOG" id="COG2980">
    <property type="taxonomic scope" value="Bacteria"/>
</dbReference>
<dbReference type="PANTHER" id="PTHR38098:SF1">
    <property type="entry name" value="LPS-ASSEMBLY LIPOPROTEIN LPTE"/>
    <property type="match status" value="1"/>
</dbReference>
<dbReference type="Pfam" id="PF04390">
    <property type="entry name" value="LptE"/>
    <property type="match status" value="1"/>
</dbReference>
<name>A4CDE5_9GAMM</name>
<keyword evidence="3" id="KW-0564">Palmitate</keyword>
<reference evidence="7 8" key="1">
    <citation type="submission" date="2006-02" db="EMBL/GenBank/DDBJ databases">
        <authorList>
            <person name="Moran M.A."/>
            <person name="Kjelleberg S."/>
            <person name="Egan S."/>
            <person name="Saunders N."/>
            <person name="Thomas T."/>
            <person name="Ferriera S."/>
            <person name="Johnson J."/>
            <person name="Kravitz S."/>
            <person name="Halpern A."/>
            <person name="Remington K."/>
            <person name="Beeson K."/>
            <person name="Tran B."/>
            <person name="Rogers Y.-H."/>
            <person name="Friedman R."/>
            <person name="Venter J.C."/>
        </authorList>
    </citation>
    <scope>NUCLEOTIDE SEQUENCE [LARGE SCALE GENOMIC DNA]</scope>
    <source>
        <strain evidence="7 8">D2</strain>
    </source>
</reference>
<organism evidence="7 8">
    <name type="scientific">Pseudoalteromonas tunicata D2</name>
    <dbReference type="NCBI Taxonomy" id="87626"/>
    <lineage>
        <taxon>Bacteria</taxon>
        <taxon>Pseudomonadati</taxon>
        <taxon>Pseudomonadota</taxon>
        <taxon>Gammaproteobacteria</taxon>
        <taxon>Alteromonadales</taxon>
        <taxon>Pseudoalteromonadaceae</taxon>
        <taxon>Pseudoalteromonas</taxon>
    </lineage>
</organism>
<dbReference type="RefSeq" id="WP_009838850.1">
    <property type="nucleotide sequence ID" value="NZ_AAOH01000006.1"/>
</dbReference>
<comment type="function">
    <text evidence="6">Together with LptD, is involved in the assembly of lipopolysaccharide (LPS) at the surface of the outer membrane. Required for the proper assembly of LptD. Binds LPS and may serve as the LPS recognition site at the outer membrane.</text>
</comment>
<dbReference type="GO" id="GO:0009279">
    <property type="term" value="C:cell outer membrane"/>
    <property type="evidence" value="ECO:0007669"/>
    <property type="project" value="UniProtKB-UniRule"/>
</dbReference>
<dbReference type="GO" id="GO:0043165">
    <property type="term" value="P:Gram-negative-bacterium-type cell outer membrane assembly"/>
    <property type="evidence" value="ECO:0007669"/>
    <property type="project" value="UniProtKB-UniRule"/>
</dbReference>
<evidence type="ECO:0000256" key="2">
    <source>
        <dbReference type="ARBA" id="ARBA00023136"/>
    </source>
</evidence>
<protein>
    <recommendedName>
        <fullName evidence="6">LPS-assembly lipoprotein LptE</fullName>
    </recommendedName>
</protein>
<comment type="subunit">
    <text evidence="6">Component of the lipopolysaccharide transport and assembly complex. Interacts with LptD.</text>
</comment>
<dbReference type="PANTHER" id="PTHR38098">
    <property type="entry name" value="LPS-ASSEMBLY LIPOPROTEIN LPTE"/>
    <property type="match status" value="1"/>
</dbReference>
<keyword evidence="8" id="KW-1185">Reference proteome</keyword>
<keyword evidence="4 6" id="KW-0998">Cell outer membrane</keyword>
<sequence length="164" mass="18739">MAFSSSFLKHIALALCVLMLTACGFRLKQASNLPPDLQSLTLNAADPQSDLYRQLKKQLQHAEVVYSGEVRADRAQLLLLKDKLDRRTLSLFNNGQVAEYELTYSVSYQVTRPGQDPITQYFELYRNYQDDPDSALAKAKELELILSEMRLQASRRIIRELAQL</sequence>
<dbReference type="GO" id="GO:1990351">
    <property type="term" value="C:transporter complex"/>
    <property type="evidence" value="ECO:0007669"/>
    <property type="project" value="TreeGrafter"/>
</dbReference>
<comment type="caution">
    <text evidence="7">The sequence shown here is derived from an EMBL/GenBank/DDBJ whole genome shotgun (WGS) entry which is preliminary data.</text>
</comment>
<dbReference type="InterPro" id="IPR007485">
    <property type="entry name" value="LPS_assembly_LptE"/>
</dbReference>
<evidence type="ECO:0000256" key="5">
    <source>
        <dbReference type="ARBA" id="ARBA00023288"/>
    </source>
</evidence>
<evidence type="ECO:0000256" key="1">
    <source>
        <dbReference type="ARBA" id="ARBA00022729"/>
    </source>
</evidence>
<comment type="similarity">
    <text evidence="6">Belongs to the LptE lipoprotein family.</text>
</comment>
<keyword evidence="1" id="KW-0732">Signal</keyword>
<dbReference type="Proteomes" id="UP000006201">
    <property type="component" value="Unassembled WGS sequence"/>
</dbReference>
<dbReference type="Gene3D" id="3.30.160.150">
    <property type="entry name" value="Lipoprotein like domain"/>
    <property type="match status" value="1"/>
</dbReference>
<proteinExistence type="inferred from homology"/>
<dbReference type="HAMAP" id="MF_01186">
    <property type="entry name" value="LPS_assembly_LptE"/>
    <property type="match status" value="1"/>
</dbReference>
<keyword evidence="2 6" id="KW-0472">Membrane</keyword>
<evidence type="ECO:0000256" key="3">
    <source>
        <dbReference type="ARBA" id="ARBA00023139"/>
    </source>
</evidence>
<accession>A4CDE5</accession>
<evidence type="ECO:0000256" key="4">
    <source>
        <dbReference type="ARBA" id="ARBA00023237"/>
    </source>
</evidence>
<evidence type="ECO:0000313" key="7">
    <source>
        <dbReference type="EMBL" id="EAR27588.1"/>
    </source>
</evidence>
<evidence type="ECO:0000313" key="8">
    <source>
        <dbReference type="Proteomes" id="UP000006201"/>
    </source>
</evidence>
<gene>
    <name evidence="6" type="primary">lptE</name>
    <name evidence="7" type="ORF">PTD2_16152</name>
</gene>